<organism evidence="6 7">
    <name type="scientific">Desulfosudis oleivorans (strain DSM 6200 / JCM 39069 / Hxd3)</name>
    <name type="common">Desulfococcus oleovorans</name>
    <dbReference type="NCBI Taxonomy" id="96561"/>
    <lineage>
        <taxon>Bacteria</taxon>
        <taxon>Pseudomonadati</taxon>
        <taxon>Thermodesulfobacteriota</taxon>
        <taxon>Desulfobacteria</taxon>
        <taxon>Desulfobacterales</taxon>
        <taxon>Desulfosudaceae</taxon>
        <taxon>Desulfosudis</taxon>
    </lineage>
</organism>
<dbReference type="Proteomes" id="UP000008561">
    <property type="component" value="Chromosome"/>
</dbReference>
<dbReference type="HOGENOM" id="CLU_038356_0_1_7"/>
<sequence>MDQVAPESNRETQMERLARIVDTLRGDKGCPWDREQTPRSMTVYLVEEVHELVDAIMEADPAKICEELGDLLFHILFLESIFRGRGDFDLQDVARISAEKMIRRHPHVFGDKEAKTVEDVKNRWHRIKQREKAGAGEKKSLMDSVPRNLPTLVRAYRITERASRVGFDWPDTAGVMDKIKEEFAELEAAMAENDKAHVTEEVGDLLFSLVNLARFLRVHPETALADTVKKFEKRFIYIEAEASKSGRTLEEMTLQEMDALWDEAKSLQV</sequence>
<dbReference type="EMBL" id="CP000859">
    <property type="protein sequence ID" value="ABW66591.1"/>
    <property type="molecule type" value="Genomic_DNA"/>
</dbReference>
<dbReference type="GO" id="GO:0047693">
    <property type="term" value="F:ATP diphosphatase activity"/>
    <property type="evidence" value="ECO:0007669"/>
    <property type="project" value="UniProtKB-EC"/>
</dbReference>
<dbReference type="FunFam" id="1.10.287.1080:FF:000003">
    <property type="entry name" value="Nucleoside triphosphate pyrophosphohydrolase"/>
    <property type="match status" value="1"/>
</dbReference>
<proteinExistence type="inferred from homology"/>
<dbReference type="GO" id="GO:0046047">
    <property type="term" value="P:TTP catabolic process"/>
    <property type="evidence" value="ECO:0007669"/>
    <property type="project" value="TreeGrafter"/>
</dbReference>
<name>A8ZVD0_DESOH</name>
<dbReference type="PANTHER" id="PTHR30522">
    <property type="entry name" value="NUCLEOSIDE TRIPHOSPHATE PYROPHOSPHOHYDROLASE"/>
    <property type="match status" value="1"/>
</dbReference>
<dbReference type="Gene3D" id="1.10.287.1080">
    <property type="entry name" value="MazG-like"/>
    <property type="match status" value="2"/>
</dbReference>
<feature type="domain" description="NTP pyrophosphohydrolase MazG-like" evidence="5">
    <location>
        <begin position="36"/>
        <end position="109"/>
    </location>
</feature>
<dbReference type="NCBIfam" id="TIGR00444">
    <property type="entry name" value="mazG"/>
    <property type="match status" value="1"/>
</dbReference>
<dbReference type="GO" id="GO:0046052">
    <property type="term" value="P:UTP catabolic process"/>
    <property type="evidence" value="ECO:0007669"/>
    <property type="project" value="TreeGrafter"/>
</dbReference>
<dbReference type="eggNOG" id="COG3956">
    <property type="taxonomic scope" value="Bacteria"/>
</dbReference>
<reference evidence="6 7" key="1">
    <citation type="submission" date="2007-10" db="EMBL/GenBank/DDBJ databases">
        <title>Complete sequence of Desulfococcus oleovorans Hxd3.</title>
        <authorList>
            <consortium name="US DOE Joint Genome Institute"/>
            <person name="Copeland A."/>
            <person name="Lucas S."/>
            <person name="Lapidus A."/>
            <person name="Barry K."/>
            <person name="Glavina del Rio T."/>
            <person name="Dalin E."/>
            <person name="Tice H."/>
            <person name="Pitluck S."/>
            <person name="Kiss H."/>
            <person name="Brettin T."/>
            <person name="Bruce D."/>
            <person name="Detter J.C."/>
            <person name="Han C."/>
            <person name="Schmutz J."/>
            <person name="Larimer F."/>
            <person name="Land M."/>
            <person name="Hauser L."/>
            <person name="Kyrpides N."/>
            <person name="Kim E."/>
            <person name="Wawrik B."/>
            <person name="Richardson P."/>
        </authorList>
    </citation>
    <scope>NUCLEOTIDE SEQUENCE [LARGE SCALE GENOMIC DNA]</scope>
    <source>
        <strain evidence="7">DSM 6200 / JCM 39069 / Hxd3</strain>
    </source>
</reference>
<dbReference type="GO" id="GO:0046076">
    <property type="term" value="P:dTTP catabolic process"/>
    <property type="evidence" value="ECO:0007669"/>
    <property type="project" value="TreeGrafter"/>
</dbReference>
<dbReference type="STRING" id="96561.Dole_0781"/>
<dbReference type="Pfam" id="PF03819">
    <property type="entry name" value="MazG"/>
    <property type="match status" value="2"/>
</dbReference>
<evidence type="ECO:0000256" key="4">
    <source>
        <dbReference type="ARBA" id="ARBA00074799"/>
    </source>
</evidence>
<gene>
    <name evidence="6" type="ordered locus">Dole_0781</name>
</gene>
<protein>
    <recommendedName>
        <fullName evidence="4">Nucleoside triphosphate pyrophosphohydrolase</fullName>
        <ecNumber evidence="3">3.6.1.8</ecNumber>
    </recommendedName>
</protein>
<dbReference type="InterPro" id="IPR004518">
    <property type="entry name" value="MazG-like_dom"/>
</dbReference>
<keyword evidence="7" id="KW-1185">Reference proteome</keyword>
<dbReference type="EC" id="3.6.1.8" evidence="3"/>
<comment type="catalytic activity">
    <reaction evidence="1">
        <text>ATP + H2O = AMP + diphosphate + H(+)</text>
        <dbReference type="Rhea" id="RHEA:14245"/>
        <dbReference type="ChEBI" id="CHEBI:15377"/>
        <dbReference type="ChEBI" id="CHEBI:15378"/>
        <dbReference type="ChEBI" id="CHEBI:30616"/>
        <dbReference type="ChEBI" id="CHEBI:33019"/>
        <dbReference type="ChEBI" id="CHEBI:456215"/>
        <dbReference type="EC" id="3.6.1.8"/>
    </reaction>
</comment>
<dbReference type="FunFam" id="1.10.287.1080:FF:000001">
    <property type="entry name" value="Nucleoside triphosphate pyrophosphohydrolase"/>
    <property type="match status" value="1"/>
</dbReference>
<feature type="domain" description="NTP pyrophosphohydrolase MazG-like" evidence="5">
    <location>
        <begin position="176"/>
        <end position="234"/>
    </location>
</feature>
<dbReference type="GO" id="GO:0006950">
    <property type="term" value="P:response to stress"/>
    <property type="evidence" value="ECO:0007669"/>
    <property type="project" value="UniProtKB-ARBA"/>
</dbReference>
<dbReference type="PANTHER" id="PTHR30522:SF0">
    <property type="entry name" value="NUCLEOSIDE TRIPHOSPHATE PYROPHOSPHOHYDROLASE"/>
    <property type="match status" value="1"/>
</dbReference>
<dbReference type="RefSeq" id="WP_012174209.1">
    <property type="nucleotide sequence ID" value="NC_009943.1"/>
</dbReference>
<evidence type="ECO:0000313" key="6">
    <source>
        <dbReference type="EMBL" id="ABW66591.1"/>
    </source>
</evidence>
<dbReference type="GO" id="GO:0006203">
    <property type="term" value="P:dGTP catabolic process"/>
    <property type="evidence" value="ECO:0007669"/>
    <property type="project" value="TreeGrafter"/>
</dbReference>
<dbReference type="NCBIfam" id="NF007113">
    <property type="entry name" value="PRK09562.1"/>
    <property type="match status" value="1"/>
</dbReference>
<evidence type="ECO:0000256" key="3">
    <source>
        <dbReference type="ARBA" id="ARBA00066372"/>
    </source>
</evidence>
<comment type="similarity">
    <text evidence="2">Belongs to the nucleoside triphosphate pyrophosphohydrolase family.</text>
</comment>
<evidence type="ECO:0000313" key="7">
    <source>
        <dbReference type="Proteomes" id="UP000008561"/>
    </source>
</evidence>
<accession>A8ZVD0</accession>
<dbReference type="InterPro" id="IPR011551">
    <property type="entry name" value="NTP_PyrPHydrolase_MazG"/>
</dbReference>
<dbReference type="GO" id="GO:0046061">
    <property type="term" value="P:dATP catabolic process"/>
    <property type="evidence" value="ECO:0007669"/>
    <property type="project" value="TreeGrafter"/>
</dbReference>
<evidence type="ECO:0000256" key="1">
    <source>
        <dbReference type="ARBA" id="ARBA00052141"/>
    </source>
</evidence>
<dbReference type="InterPro" id="IPR048011">
    <property type="entry name" value="NTP-PPase_MazG-like_C"/>
</dbReference>
<evidence type="ECO:0000259" key="5">
    <source>
        <dbReference type="Pfam" id="PF03819"/>
    </source>
</evidence>
<dbReference type="KEGG" id="dol:Dole_0781"/>
<dbReference type="CDD" id="cd11528">
    <property type="entry name" value="NTP-PPase_MazG_Nterm"/>
    <property type="match status" value="1"/>
</dbReference>
<dbReference type="GO" id="GO:0046081">
    <property type="term" value="P:dUTP catabolic process"/>
    <property type="evidence" value="ECO:0007669"/>
    <property type="project" value="TreeGrafter"/>
</dbReference>
<dbReference type="CDD" id="cd11529">
    <property type="entry name" value="NTP-PPase_MazG_Cterm"/>
    <property type="match status" value="1"/>
</dbReference>
<dbReference type="AlphaFoldDB" id="A8ZVD0"/>
<dbReference type="InterPro" id="IPR048015">
    <property type="entry name" value="NTP-PPase_MazG-like_N"/>
</dbReference>
<evidence type="ECO:0000256" key="2">
    <source>
        <dbReference type="ARBA" id="ARBA00061115"/>
    </source>
</evidence>
<dbReference type="SUPFAM" id="SSF101386">
    <property type="entry name" value="all-alpha NTP pyrophosphatases"/>
    <property type="match status" value="2"/>
</dbReference>